<reference evidence="2" key="2">
    <citation type="submission" date="2019-03" db="EMBL/GenBank/DDBJ databases">
        <authorList>
            <person name="Chen S.-C."/>
            <person name="Wu S.-Y."/>
            <person name="Lai M.-C."/>
        </authorList>
    </citation>
    <scope>NUCLEOTIDE SEQUENCE</scope>
    <source>
        <strain evidence="2">ML15</strain>
    </source>
</reference>
<dbReference type="Proteomes" id="UP000826709">
    <property type="component" value="Chromosome"/>
</dbReference>
<evidence type="ECO:0008006" key="4">
    <source>
        <dbReference type="Google" id="ProtNLM"/>
    </source>
</evidence>
<feature type="transmembrane region" description="Helical" evidence="1">
    <location>
        <begin position="78"/>
        <end position="98"/>
    </location>
</feature>
<accession>A0A8G1A2K1</accession>
<feature type="transmembrane region" description="Helical" evidence="1">
    <location>
        <begin position="198"/>
        <end position="219"/>
    </location>
</feature>
<gene>
    <name evidence="2" type="ORF">E2N92_07420</name>
</gene>
<keyword evidence="1" id="KW-0472">Membrane</keyword>
<dbReference type="KEGG" id="mfk:E2N92_07420"/>
<keyword evidence="1" id="KW-1133">Transmembrane helix</keyword>
<dbReference type="Pfam" id="PF06695">
    <property type="entry name" value="Sm_multidrug_ex"/>
    <property type="match status" value="1"/>
</dbReference>
<dbReference type="RefSeq" id="WP_220680583.1">
    <property type="nucleotide sequence ID" value="NZ_CP037968.1"/>
</dbReference>
<evidence type="ECO:0000256" key="1">
    <source>
        <dbReference type="SAM" id="Phobius"/>
    </source>
</evidence>
<protein>
    <recommendedName>
        <fullName evidence="4">Small multi-drug export protein</fullName>
    </recommendedName>
</protein>
<organism evidence="2 3">
    <name type="scientific">Methanofollis formosanus</name>
    <dbReference type="NCBI Taxonomy" id="299308"/>
    <lineage>
        <taxon>Archaea</taxon>
        <taxon>Methanobacteriati</taxon>
        <taxon>Methanobacteriota</taxon>
        <taxon>Stenosarchaea group</taxon>
        <taxon>Methanomicrobia</taxon>
        <taxon>Methanomicrobiales</taxon>
        <taxon>Methanomicrobiaceae</taxon>
        <taxon>Methanofollis</taxon>
    </lineage>
</organism>
<keyword evidence="3" id="KW-1185">Reference proteome</keyword>
<reference evidence="2" key="1">
    <citation type="journal article" date="2005" name="Int. J. Syst. Evol. Microbiol.">
        <title>Methanofollis formosanus sp. nov., isolated from a fish pond.</title>
        <authorList>
            <person name="Wu S.Y."/>
            <person name="Chen S.C."/>
            <person name="Lai M.C."/>
        </authorList>
    </citation>
    <scope>NUCLEOTIDE SEQUENCE</scope>
    <source>
        <strain evidence="2">ML15</strain>
    </source>
</reference>
<dbReference type="EMBL" id="CP037968">
    <property type="protein sequence ID" value="QYZ79278.1"/>
    <property type="molecule type" value="Genomic_DNA"/>
</dbReference>
<feature type="transmembrane region" description="Helical" evidence="1">
    <location>
        <begin position="129"/>
        <end position="146"/>
    </location>
</feature>
<dbReference type="AlphaFoldDB" id="A0A8G1A2K1"/>
<evidence type="ECO:0000313" key="3">
    <source>
        <dbReference type="Proteomes" id="UP000826709"/>
    </source>
</evidence>
<name>A0A8G1A2K1_9EURY</name>
<sequence length="226" mass="23801">MTGMLLTNGVSFHPNLVVDRAVKLALPFGLVAALLISLYLTTPHENYLTLAGLLAAYIVPPAGKESVIPVGIGLGEPWWLLAMIIVVIDLSTSLFVALNLDLTLKIPYVGPWIGRVMEGCQSYIESHPWLGRLSTVGLTIFVIVPFQGSGGMNATILGRLMGLTPAVVVGCVLTGSIISSFGIALGTTALLSLFRESVFLGCGALLAVVAMIGGLVLLWKRYAPAV</sequence>
<dbReference type="OrthoDB" id="116567at2157"/>
<feature type="transmembrane region" description="Helical" evidence="1">
    <location>
        <begin position="166"/>
        <end position="191"/>
    </location>
</feature>
<keyword evidence="1" id="KW-0812">Transmembrane</keyword>
<dbReference type="InterPro" id="IPR009577">
    <property type="entry name" value="Sm_multidrug_ex"/>
</dbReference>
<evidence type="ECO:0000313" key="2">
    <source>
        <dbReference type="EMBL" id="QYZ79278.1"/>
    </source>
</evidence>
<feature type="transmembrane region" description="Helical" evidence="1">
    <location>
        <begin position="20"/>
        <end position="40"/>
    </location>
</feature>
<proteinExistence type="predicted"/>